<accession>A0A975SQC5</accession>
<dbReference type="GO" id="GO:0046872">
    <property type="term" value="F:metal ion binding"/>
    <property type="evidence" value="ECO:0007669"/>
    <property type="project" value="InterPro"/>
</dbReference>
<evidence type="ECO:0000313" key="3">
    <source>
        <dbReference type="Proteomes" id="UP000683428"/>
    </source>
</evidence>
<gene>
    <name evidence="2" type="ORF">Azoinq_12775</name>
</gene>
<dbReference type="AlphaFoldDB" id="A0A975SQC5"/>
<dbReference type="Proteomes" id="UP000683428">
    <property type="component" value="Chromosome"/>
</dbReference>
<reference evidence="2" key="1">
    <citation type="submission" date="2020-11" db="EMBL/GenBank/DDBJ databases">
        <title>Azospira inquinata sp. nov.</title>
        <authorList>
            <person name="Moe W.M."/>
            <person name="Mikes M.C."/>
        </authorList>
    </citation>
    <scope>NUCLEOTIDE SEQUENCE</scope>
    <source>
        <strain evidence="2">Azo-3</strain>
    </source>
</reference>
<dbReference type="EMBL" id="CP064782">
    <property type="protein sequence ID" value="QWT50562.1"/>
    <property type="molecule type" value="Genomic_DNA"/>
</dbReference>
<sequence length="159" mass="17749">MPQTLNKVLHDPFIFLAHAVRLEEEAAAGFSELADAMDTLGNPDAAEFFRRMAEFSRRHLAQARARVGARPLPELGPMEWEWPDGASPERVGWHGVDGLMGVDAALDLALESENRGQRFYAQIAQTTDNAKIRAWAEEFAAEEAEHVRLLEEKLARLLG</sequence>
<protein>
    <submittedName>
        <fullName evidence="2">Ferritin family protein</fullName>
    </submittedName>
</protein>
<dbReference type="GO" id="GO:0016491">
    <property type="term" value="F:oxidoreductase activity"/>
    <property type="evidence" value="ECO:0007669"/>
    <property type="project" value="InterPro"/>
</dbReference>
<dbReference type="KEGG" id="aiq:Azoinq_12775"/>
<keyword evidence="3" id="KW-1185">Reference proteome</keyword>
<name>A0A975SQC5_9RHOO</name>
<dbReference type="CDD" id="cd01045">
    <property type="entry name" value="Ferritin_like_AB"/>
    <property type="match status" value="1"/>
</dbReference>
<dbReference type="Pfam" id="PF02915">
    <property type="entry name" value="Rubrerythrin"/>
    <property type="match status" value="1"/>
</dbReference>
<organism evidence="2 3">
    <name type="scientific">Azospira inquinata</name>
    <dbReference type="NCBI Taxonomy" id="2785627"/>
    <lineage>
        <taxon>Bacteria</taxon>
        <taxon>Pseudomonadati</taxon>
        <taxon>Pseudomonadota</taxon>
        <taxon>Betaproteobacteria</taxon>
        <taxon>Rhodocyclales</taxon>
        <taxon>Rhodocyclaceae</taxon>
        <taxon>Azospira</taxon>
    </lineage>
</organism>
<evidence type="ECO:0000313" key="2">
    <source>
        <dbReference type="EMBL" id="QWT50562.1"/>
    </source>
</evidence>
<proteinExistence type="predicted"/>
<evidence type="ECO:0000259" key="1">
    <source>
        <dbReference type="Pfam" id="PF02915"/>
    </source>
</evidence>
<dbReference type="InterPro" id="IPR003251">
    <property type="entry name" value="Rr_diiron-bd_dom"/>
</dbReference>
<feature type="domain" description="Rubrerythrin diiron-binding" evidence="1">
    <location>
        <begin position="15"/>
        <end position="61"/>
    </location>
</feature>